<comment type="caution">
    <text evidence="7">The sequence shown here is derived from an EMBL/GenBank/DDBJ whole genome shotgun (WGS) entry which is preliminary data.</text>
</comment>
<keyword evidence="2" id="KW-0813">Transport</keyword>
<gene>
    <name evidence="7" type="ORF">IFM89_033257</name>
</gene>
<comment type="subcellular location">
    <subcellularLocation>
        <location evidence="1">Membrane</location>
        <topology evidence="1">Multi-pass membrane protein</topology>
    </subcellularLocation>
</comment>
<evidence type="ECO:0000256" key="1">
    <source>
        <dbReference type="ARBA" id="ARBA00004141"/>
    </source>
</evidence>
<evidence type="ECO:0000256" key="5">
    <source>
        <dbReference type="ARBA" id="ARBA00023065"/>
    </source>
</evidence>
<dbReference type="Proteomes" id="UP000631114">
    <property type="component" value="Unassembled WGS sequence"/>
</dbReference>
<dbReference type="PANTHER" id="PTHR33281">
    <property type="entry name" value="UPF0187 PROTEIN YNEE"/>
    <property type="match status" value="1"/>
</dbReference>
<dbReference type="AlphaFoldDB" id="A0A835MBF4"/>
<keyword evidence="3" id="KW-0812">Transmembrane</keyword>
<keyword evidence="4" id="KW-1133">Transmembrane helix</keyword>
<accession>A0A835MBF4</accession>
<dbReference type="OrthoDB" id="1368at2759"/>
<dbReference type="GO" id="GO:0016020">
    <property type="term" value="C:membrane"/>
    <property type="evidence" value="ECO:0007669"/>
    <property type="project" value="UniProtKB-SubCell"/>
</dbReference>
<evidence type="ECO:0000256" key="3">
    <source>
        <dbReference type="ARBA" id="ARBA00022692"/>
    </source>
</evidence>
<evidence type="ECO:0000313" key="8">
    <source>
        <dbReference type="Proteomes" id="UP000631114"/>
    </source>
</evidence>
<evidence type="ECO:0000256" key="2">
    <source>
        <dbReference type="ARBA" id="ARBA00022448"/>
    </source>
</evidence>
<dbReference type="PANTHER" id="PTHR33281:SF1">
    <property type="entry name" value="VOLTAGE-DEPENDENT CHLORIDE CHANNEL 1, CHLOROPLASTIC"/>
    <property type="match status" value="1"/>
</dbReference>
<keyword evidence="5" id="KW-0406">Ion transport</keyword>
<evidence type="ECO:0000256" key="4">
    <source>
        <dbReference type="ARBA" id="ARBA00022989"/>
    </source>
</evidence>
<reference evidence="7 8" key="1">
    <citation type="submission" date="2020-10" db="EMBL/GenBank/DDBJ databases">
        <title>The Coptis chinensis genome and diversification of protoberbering-type alkaloids.</title>
        <authorList>
            <person name="Wang B."/>
            <person name="Shu S."/>
            <person name="Song C."/>
            <person name="Liu Y."/>
        </authorList>
    </citation>
    <scope>NUCLEOTIDE SEQUENCE [LARGE SCALE GENOMIC DNA]</scope>
    <source>
        <strain evidence="7">HL-2020</strain>
        <tissue evidence="7">Leaf</tissue>
    </source>
</reference>
<evidence type="ECO:0000313" key="7">
    <source>
        <dbReference type="EMBL" id="KAF9626438.1"/>
    </source>
</evidence>
<dbReference type="GO" id="GO:0005254">
    <property type="term" value="F:chloride channel activity"/>
    <property type="evidence" value="ECO:0007669"/>
    <property type="project" value="InterPro"/>
</dbReference>
<keyword evidence="6" id="KW-0472">Membrane</keyword>
<keyword evidence="8" id="KW-1185">Reference proteome</keyword>
<dbReference type="EMBL" id="JADFTS010000001">
    <property type="protein sequence ID" value="KAF9626438.1"/>
    <property type="molecule type" value="Genomic_DNA"/>
</dbReference>
<sequence length="117" mass="13218">MTDDEPTCFLFISKDSHEKHKPIVLKAFYSRFEKGRKAWIKLTAGTSNFARQVIGSVDAHNHALLKKALLQYIMAFPVALKCHVVYAADIAQDLKDLLEEDDLAIVLDSKDCPRCII</sequence>
<protein>
    <submittedName>
        <fullName evidence="7">Uncharacterized protein</fullName>
    </submittedName>
</protein>
<evidence type="ECO:0000256" key="6">
    <source>
        <dbReference type="ARBA" id="ARBA00023136"/>
    </source>
</evidence>
<dbReference type="Pfam" id="PF25539">
    <property type="entry name" value="Bestrophin_2"/>
    <property type="match status" value="1"/>
</dbReference>
<organism evidence="7 8">
    <name type="scientific">Coptis chinensis</name>
    <dbReference type="NCBI Taxonomy" id="261450"/>
    <lineage>
        <taxon>Eukaryota</taxon>
        <taxon>Viridiplantae</taxon>
        <taxon>Streptophyta</taxon>
        <taxon>Embryophyta</taxon>
        <taxon>Tracheophyta</taxon>
        <taxon>Spermatophyta</taxon>
        <taxon>Magnoliopsida</taxon>
        <taxon>Ranunculales</taxon>
        <taxon>Ranunculaceae</taxon>
        <taxon>Coptidoideae</taxon>
        <taxon>Coptis</taxon>
    </lineage>
</organism>
<proteinExistence type="predicted"/>
<name>A0A835MBF4_9MAGN</name>
<dbReference type="InterPro" id="IPR044669">
    <property type="entry name" value="YneE/VCCN1/2-like"/>
</dbReference>